<evidence type="ECO:0000256" key="3">
    <source>
        <dbReference type="ARBA" id="ARBA00008654"/>
    </source>
</evidence>
<evidence type="ECO:0000256" key="1">
    <source>
        <dbReference type="ARBA" id="ARBA00001954"/>
    </source>
</evidence>
<dbReference type="GO" id="GO:0046872">
    <property type="term" value="F:metal ion binding"/>
    <property type="evidence" value="ECO:0007669"/>
    <property type="project" value="UniProtKB-KW"/>
</dbReference>
<dbReference type="Gene3D" id="3.30.2020.30">
    <property type="match status" value="1"/>
</dbReference>
<dbReference type="InterPro" id="IPR010376">
    <property type="entry name" value="GBBH-like_N"/>
</dbReference>
<dbReference type="Proteomes" id="UP000253941">
    <property type="component" value="Unassembled WGS sequence"/>
</dbReference>
<feature type="domain" description="Gamma-butyrobetaine hydroxylase-like N-terminal" evidence="9">
    <location>
        <begin position="18"/>
        <end position="102"/>
    </location>
</feature>
<dbReference type="InterPro" id="IPR042098">
    <property type="entry name" value="TauD-like_sf"/>
</dbReference>
<evidence type="ECO:0000256" key="2">
    <source>
        <dbReference type="ARBA" id="ARBA00001961"/>
    </source>
</evidence>
<comment type="caution">
    <text evidence="10">The sequence shown here is derived from an EMBL/GenBank/DDBJ whole genome shotgun (WGS) entry which is preliminary data.</text>
</comment>
<dbReference type="AlphaFoldDB" id="A0A369TD56"/>
<comment type="cofactor">
    <cofactor evidence="1">
        <name>Fe(2+)</name>
        <dbReference type="ChEBI" id="CHEBI:29033"/>
    </cofactor>
</comment>
<dbReference type="GO" id="GO:0016706">
    <property type="term" value="F:2-oxoglutarate-dependent dioxygenase activity"/>
    <property type="evidence" value="ECO:0007669"/>
    <property type="project" value="UniProtKB-ARBA"/>
</dbReference>
<evidence type="ECO:0000259" key="8">
    <source>
        <dbReference type="Pfam" id="PF02668"/>
    </source>
</evidence>
<name>A0A369TD56_9PROT</name>
<dbReference type="Pfam" id="PF06155">
    <property type="entry name" value="GBBH-like_N"/>
    <property type="match status" value="1"/>
</dbReference>
<dbReference type="PANTHER" id="PTHR10696">
    <property type="entry name" value="GAMMA-BUTYROBETAINE HYDROXYLASE-RELATED"/>
    <property type="match status" value="1"/>
</dbReference>
<reference evidence="10 11" key="1">
    <citation type="submission" date="2018-07" db="EMBL/GenBank/DDBJ databases">
        <title>Venubactetium sediminum gen. nov., sp. nov., isolated from a marine solar saltern.</title>
        <authorList>
            <person name="Wang S."/>
        </authorList>
    </citation>
    <scope>NUCLEOTIDE SEQUENCE [LARGE SCALE GENOMIC DNA]</scope>
    <source>
        <strain evidence="10 11">WD2A32</strain>
    </source>
</reference>
<proteinExistence type="inferred from homology"/>
<dbReference type="SUPFAM" id="SSF51197">
    <property type="entry name" value="Clavaminate synthase-like"/>
    <property type="match status" value="1"/>
</dbReference>
<dbReference type="InterPro" id="IPR050411">
    <property type="entry name" value="AlphaKG_dependent_hydroxylases"/>
</dbReference>
<evidence type="ECO:0000313" key="11">
    <source>
        <dbReference type="Proteomes" id="UP000253941"/>
    </source>
</evidence>
<comment type="cofactor">
    <cofactor evidence="2">
        <name>L-ascorbate</name>
        <dbReference type="ChEBI" id="CHEBI:38290"/>
    </cofactor>
</comment>
<dbReference type="CDD" id="cd00250">
    <property type="entry name" value="CAS_like"/>
    <property type="match status" value="1"/>
</dbReference>
<dbReference type="EMBL" id="QPMH01000003">
    <property type="protein sequence ID" value="RDD63220.1"/>
    <property type="molecule type" value="Genomic_DNA"/>
</dbReference>
<dbReference type="FunFam" id="3.30.2020.30:FF:000002">
    <property type="entry name" value="Putative gamma-butyrobetaine dioxygenase"/>
    <property type="match status" value="1"/>
</dbReference>
<protein>
    <submittedName>
        <fullName evidence="10">DUF971 domain-containing protein</fullName>
    </submittedName>
</protein>
<keyword evidence="7" id="KW-0408">Iron</keyword>
<evidence type="ECO:0000256" key="7">
    <source>
        <dbReference type="ARBA" id="ARBA00023004"/>
    </source>
</evidence>
<evidence type="ECO:0000259" key="9">
    <source>
        <dbReference type="Pfam" id="PF06155"/>
    </source>
</evidence>
<keyword evidence="5" id="KW-0223">Dioxygenase</keyword>
<comment type="similarity">
    <text evidence="3">Belongs to the gamma-BBH/TMLD family.</text>
</comment>
<dbReference type="Pfam" id="PF02668">
    <property type="entry name" value="TauD"/>
    <property type="match status" value="1"/>
</dbReference>
<dbReference type="PANTHER" id="PTHR10696:SF25">
    <property type="entry name" value="OXIDOREDUCTASE AIM17-RELATED"/>
    <property type="match status" value="1"/>
</dbReference>
<feature type="domain" description="TauD/TfdA-like" evidence="8">
    <location>
        <begin position="119"/>
        <end position="368"/>
    </location>
</feature>
<dbReference type="InterPro" id="IPR003819">
    <property type="entry name" value="TauD/TfdA-like"/>
</dbReference>
<accession>A0A369TD56</accession>
<evidence type="ECO:0000256" key="4">
    <source>
        <dbReference type="ARBA" id="ARBA00022723"/>
    </source>
</evidence>
<keyword evidence="6" id="KW-0560">Oxidoreductase</keyword>
<evidence type="ECO:0000256" key="5">
    <source>
        <dbReference type="ARBA" id="ARBA00022964"/>
    </source>
</evidence>
<keyword evidence="4" id="KW-0479">Metal-binding</keyword>
<evidence type="ECO:0000313" key="10">
    <source>
        <dbReference type="EMBL" id="RDD63220.1"/>
    </source>
</evidence>
<sequence>MGEFAPSRAAQRIVAATAEDGAVALTWDDGRTSRFHHLWLRDNCACAQCRHPQTRERTFELLDLPEELDPPRVELRPDGALRLLWPENGGWHESLFDPAWLRERDYTNRAADTESRRARPWGAEMQGAIPSVSYAELMESDAGLRRWLHALSEHGLALLSDGPTAEGSLLDVVGRVGWARETNFGHTFDVVSKPNPNNAAYTAIKLEPHVDLPNWQRPPDFQLLYCLENGATGGASILTDGFAVAEALQREDPEAFEVLATQPVDFRFQDEESDIRFRAPTIGRDADGALCEIRFNNWIRDALDVPPARMQAFYAAYRKFWTMLRDPHFMIRFTLGPGQMIAFDNLRVLHGRDAFDPNSGRRHLQGCYLDRDLVMSRLRVLERTTRLSESA</sequence>
<dbReference type="InterPro" id="IPR038492">
    <property type="entry name" value="GBBH-like_N_sf"/>
</dbReference>
<evidence type="ECO:0000256" key="6">
    <source>
        <dbReference type="ARBA" id="ARBA00023002"/>
    </source>
</evidence>
<keyword evidence="11" id="KW-1185">Reference proteome</keyword>
<dbReference type="Gene3D" id="3.60.130.10">
    <property type="entry name" value="Clavaminate synthase-like"/>
    <property type="match status" value="1"/>
</dbReference>
<gene>
    <name evidence="10" type="ORF">DRB17_05040</name>
</gene>
<dbReference type="GO" id="GO:0045329">
    <property type="term" value="P:carnitine biosynthetic process"/>
    <property type="evidence" value="ECO:0007669"/>
    <property type="project" value="TreeGrafter"/>
</dbReference>
<dbReference type="FunFam" id="3.60.130.10:FF:000001">
    <property type="entry name" value="Trimethyllysine dioxygenase, mitochondrial"/>
    <property type="match status" value="1"/>
</dbReference>
<organism evidence="10 11">
    <name type="scientific">Ferruginivarius sediminum</name>
    <dbReference type="NCBI Taxonomy" id="2661937"/>
    <lineage>
        <taxon>Bacteria</taxon>
        <taxon>Pseudomonadati</taxon>
        <taxon>Pseudomonadota</taxon>
        <taxon>Alphaproteobacteria</taxon>
        <taxon>Rhodospirillales</taxon>
        <taxon>Rhodospirillaceae</taxon>
        <taxon>Ferruginivarius</taxon>
    </lineage>
</organism>